<dbReference type="InterPro" id="IPR015421">
    <property type="entry name" value="PyrdxlP-dep_Trfase_major"/>
</dbReference>
<organism evidence="1 2">
    <name type="scientific">Kibdelosporangium lantanae</name>
    <dbReference type="NCBI Taxonomy" id="1497396"/>
    <lineage>
        <taxon>Bacteria</taxon>
        <taxon>Bacillati</taxon>
        <taxon>Actinomycetota</taxon>
        <taxon>Actinomycetes</taxon>
        <taxon>Pseudonocardiales</taxon>
        <taxon>Pseudonocardiaceae</taxon>
        <taxon>Kibdelosporangium</taxon>
    </lineage>
</organism>
<dbReference type="GO" id="GO:0008483">
    <property type="term" value="F:transaminase activity"/>
    <property type="evidence" value="ECO:0007669"/>
    <property type="project" value="UniProtKB-KW"/>
</dbReference>
<dbReference type="PANTHER" id="PTHR46577">
    <property type="entry name" value="HTH-TYPE TRANSCRIPTIONAL REGULATORY PROTEIN GABR"/>
    <property type="match status" value="1"/>
</dbReference>
<proteinExistence type="predicted"/>
<protein>
    <submittedName>
        <fullName evidence="1">PLP-dependent aminotransferase family protein</fullName>
    </submittedName>
</protein>
<dbReference type="Gene3D" id="3.40.640.10">
    <property type="entry name" value="Type I PLP-dependent aspartate aminotransferase-like (Major domain)"/>
    <property type="match status" value="1"/>
</dbReference>
<accession>A0ABW3MNC6</accession>
<gene>
    <name evidence="1" type="ORF">ACFQ1S_42415</name>
</gene>
<dbReference type="Proteomes" id="UP001597045">
    <property type="component" value="Unassembled WGS sequence"/>
</dbReference>
<dbReference type="EMBL" id="JBHTIS010003836">
    <property type="protein sequence ID" value="MFD1051747.1"/>
    <property type="molecule type" value="Genomic_DNA"/>
</dbReference>
<sequence length="132" mass="14224">IEASGAQVPTLEQLVLADMISSGAYDRHVRRCRLAYRSRRDRLVAALPPRFTPQGISAGLHLVLPLSTEDEQTVPAIATRHSLAITTLTDYRMTPTGPSGLNVGYGSPTRTSFGGTLDALLKLLADLEGQRP</sequence>
<keyword evidence="2" id="KW-1185">Reference proteome</keyword>
<feature type="non-terminal residue" evidence="1">
    <location>
        <position position="1"/>
    </location>
</feature>
<comment type="caution">
    <text evidence="1">The sequence shown here is derived from an EMBL/GenBank/DDBJ whole genome shotgun (WGS) entry which is preliminary data.</text>
</comment>
<name>A0ABW3MNC6_9PSEU</name>
<dbReference type="InterPro" id="IPR051446">
    <property type="entry name" value="HTH_trans_reg/aminotransferase"/>
</dbReference>
<reference evidence="2" key="1">
    <citation type="journal article" date="2019" name="Int. J. Syst. Evol. Microbiol.">
        <title>The Global Catalogue of Microorganisms (GCM) 10K type strain sequencing project: providing services to taxonomists for standard genome sequencing and annotation.</title>
        <authorList>
            <consortium name="The Broad Institute Genomics Platform"/>
            <consortium name="The Broad Institute Genome Sequencing Center for Infectious Disease"/>
            <person name="Wu L."/>
            <person name="Ma J."/>
        </authorList>
    </citation>
    <scope>NUCLEOTIDE SEQUENCE [LARGE SCALE GENOMIC DNA]</scope>
    <source>
        <strain evidence="2">JCM 31486</strain>
    </source>
</reference>
<dbReference type="SUPFAM" id="SSF53383">
    <property type="entry name" value="PLP-dependent transferases"/>
    <property type="match status" value="1"/>
</dbReference>
<keyword evidence="1" id="KW-0808">Transferase</keyword>
<evidence type="ECO:0000313" key="2">
    <source>
        <dbReference type="Proteomes" id="UP001597045"/>
    </source>
</evidence>
<dbReference type="PANTHER" id="PTHR46577:SF1">
    <property type="entry name" value="HTH-TYPE TRANSCRIPTIONAL REGULATORY PROTEIN GABR"/>
    <property type="match status" value="1"/>
</dbReference>
<evidence type="ECO:0000313" key="1">
    <source>
        <dbReference type="EMBL" id="MFD1051747.1"/>
    </source>
</evidence>
<keyword evidence="1" id="KW-0032">Aminotransferase</keyword>
<dbReference type="InterPro" id="IPR015424">
    <property type="entry name" value="PyrdxlP-dep_Trfase"/>
</dbReference>